<gene>
    <name evidence="1" type="ORF">MPLG2_0105</name>
</gene>
<evidence type="ECO:0000313" key="2">
    <source>
        <dbReference type="Proteomes" id="UP000238164"/>
    </source>
</evidence>
<name>A0A2N9JAB3_9ACTN</name>
<protein>
    <submittedName>
        <fullName evidence="1">Uncharacterized protein</fullName>
    </submittedName>
</protein>
<proteinExistence type="predicted"/>
<sequence>MVRLPHASHTHFLWTMRGARQQSTLWRIFVWFTGNGGPQCEGAFTPGMHVGEQASFIATRADEVD</sequence>
<accession>A0A2N9JAB3</accession>
<keyword evidence="2" id="KW-1185">Reference proteome</keyword>
<dbReference type="EMBL" id="LT985188">
    <property type="protein sequence ID" value="SPD85141.1"/>
    <property type="molecule type" value="Genomic_DNA"/>
</dbReference>
<reference evidence="1 2" key="1">
    <citation type="submission" date="2018-02" db="EMBL/GenBank/DDBJ databases">
        <authorList>
            <person name="Cohen D.B."/>
            <person name="Kent A.D."/>
        </authorList>
    </citation>
    <scope>NUCLEOTIDE SEQUENCE [LARGE SCALE GENOMIC DNA]</scope>
    <source>
        <strain evidence="1">1</strain>
    </source>
</reference>
<dbReference type="AlphaFoldDB" id="A0A2N9JAB3"/>
<dbReference type="KEGG" id="mgg:MPLG2_0105"/>
<dbReference type="Proteomes" id="UP000238164">
    <property type="component" value="Chromosome 1"/>
</dbReference>
<organism evidence="1 2">
    <name type="scientific">Micropruina glycogenica</name>
    <dbReference type="NCBI Taxonomy" id="75385"/>
    <lineage>
        <taxon>Bacteria</taxon>
        <taxon>Bacillati</taxon>
        <taxon>Actinomycetota</taxon>
        <taxon>Actinomycetes</taxon>
        <taxon>Propionibacteriales</taxon>
        <taxon>Nocardioidaceae</taxon>
        <taxon>Micropruina</taxon>
    </lineage>
</organism>
<evidence type="ECO:0000313" key="1">
    <source>
        <dbReference type="EMBL" id="SPD85141.1"/>
    </source>
</evidence>